<reference evidence="4 5" key="1">
    <citation type="submission" date="2016-10" db="EMBL/GenBank/DDBJ databases">
        <authorList>
            <person name="de Groot N.N."/>
        </authorList>
    </citation>
    <scope>NUCLEOTIDE SEQUENCE [LARGE SCALE GENOMIC DNA]</scope>
    <source>
        <strain evidence="4 5">DSM 44149</strain>
    </source>
</reference>
<organism evidence="4 5">
    <name type="scientific">Allokutzneria albata</name>
    <name type="common">Kibdelosporangium albatum</name>
    <dbReference type="NCBI Taxonomy" id="211114"/>
    <lineage>
        <taxon>Bacteria</taxon>
        <taxon>Bacillati</taxon>
        <taxon>Actinomycetota</taxon>
        <taxon>Actinomycetes</taxon>
        <taxon>Pseudonocardiales</taxon>
        <taxon>Pseudonocardiaceae</taxon>
        <taxon>Allokutzneria</taxon>
    </lineage>
</organism>
<dbReference type="PANTHER" id="PTHR38593">
    <property type="entry name" value="BLR2558 PROTEIN"/>
    <property type="match status" value="1"/>
</dbReference>
<accession>A0A1G9YSF3</accession>
<evidence type="ECO:0000256" key="1">
    <source>
        <dbReference type="SAM" id="Phobius"/>
    </source>
</evidence>
<evidence type="ECO:0000313" key="4">
    <source>
        <dbReference type="EMBL" id="SDN11575.1"/>
    </source>
</evidence>
<dbReference type="AlphaFoldDB" id="A0A1G9YSF3"/>
<gene>
    <name evidence="4" type="ORF">SAMN04489726_4994</name>
</gene>
<feature type="chain" id="PRO_5009246482" evidence="2">
    <location>
        <begin position="22"/>
        <end position="216"/>
    </location>
</feature>
<dbReference type="Pfam" id="PF13628">
    <property type="entry name" value="DUF4142"/>
    <property type="match status" value="1"/>
</dbReference>
<dbReference type="OrthoDB" id="3674617at2"/>
<evidence type="ECO:0000256" key="2">
    <source>
        <dbReference type="SAM" id="SignalP"/>
    </source>
</evidence>
<dbReference type="Proteomes" id="UP000183376">
    <property type="component" value="Chromosome I"/>
</dbReference>
<dbReference type="EMBL" id="LT629701">
    <property type="protein sequence ID" value="SDN11575.1"/>
    <property type="molecule type" value="Genomic_DNA"/>
</dbReference>
<evidence type="ECO:0000259" key="3">
    <source>
        <dbReference type="Pfam" id="PF13628"/>
    </source>
</evidence>
<keyword evidence="5" id="KW-1185">Reference proteome</keyword>
<dbReference type="InterPro" id="IPR025419">
    <property type="entry name" value="DUF4142"/>
</dbReference>
<feature type="transmembrane region" description="Helical" evidence="1">
    <location>
        <begin position="187"/>
        <end position="208"/>
    </location>
</feature>
<keyword evidence="2" id="KW-0732">Signal</keyword>
<evidence type="ECO:0000313" key="5">
    <source>
        <dbReference type="Proteomes" id="UP000183376"/>
    </source>
</evidence>
<sequence length="216" mass="23183">MRLLALIALLLGFCLCGNALATAQALEPSDRELLEKVRLAGLWEIPTGHQAAERGESERVRDVGKHIAEDHVVLDDDVRRVAEQLGVPLPDRPNADQQAWMAEIASKTGSEYDRTFANRLRAAHGTVFGLVAKVRSGTRNDAVRAFAQRAVNAVMRHMTLLESTGLVQADSLAVQAKASTTRNSISAGHLLSSVLLGLIAAGLTLGLIRNFSTSEG</sequence>
<name>A0A1G9YSF3_ALLAB</name>
<keyword evidence="1" id="KW-1133">Transmembrane helix</keyword>
<dbReference type="Gene3D" id="1.20.1260.10">
    <property type="match status" value="1"/>
</dbReference>
<feature type="domain" description="DUF4142" evidence="3">
    <location>
        <begin position="29"/>
        <end position="159"/>
    </location>
</feature>
<feature type="signal peptide" evidence="2">
    <location>
        <begin position="1"/>
        <end position="21"/>
    </location>
</feature>
<dbReference type="RefSeq" id="WP_030427543.1">
    <property type="nucleotide sequence ID" value="NZ_JOEF01000002.1"/>
</dbReference>
<protein>
    <submittedName>
        <fullName evidence="4">Predicted outer membrane protein</fullName>
    </submittedName>
</protein>
<keyword evidence="1" id="KW-0472">Membrane</keyword>
<dbReference type="PANTHER" id="PTHR38593:SF1">
    <property type="entry name" value="BLR2558 PROTEIN"/>
    <property type="match status" value="1"/>
</dbReference>
<keyword evidence="1" id="KW-0812">Transmembrane</keyword>
<proteinExistence type="predicted"/>
<dbReference type="InterPro" id="IPR012347">
    <property type="entry name" value="Ferritin-like"/>
</dbReference>
<dbReference type="STRING" id="211114.SAMN04489726_4994"/>
<dbReference type="eggNOG" id="COG3652">
    <property type="taxonomic scope" value="Bacteria"/>
</dbReference>